<reference evidence="2 3" key="1">
    <citation type="journal article" date="2000" name="Arch. Microbiol.">
        <title>Rhodobaca bogoriensis gen. nov. and sp. nov., an alkaliphilic purple nonsulfur bacterium from African Rift Valley soda lakes.</title>
        <authorList>
            <person name="Milford A.D."/>
            <person name="Achenbach L.A."/>
            <person name="Jung D.O."/>
            <person name="Madigan M.T."/>
        </authorList>
    </citation>
    <scope>NUCLEOTIDE SEQUENCE [LARGE SCALE GENOMIC DNA]</scope>
    <source>
        <strain evidence="2 3">2376</strain>
    </source>
</reference>
<keyword evidence="1" id="KW-1133">Transmembrane helix</keyword>
<accession>A0A7Z0HYF4</accession>
<evidence type="ECO:0000313" key="2">
    <source>
        <dbReference type="EMBL" id="NYS24194.1"/>
    </source>
</evidence>
<sequence length="79" mass="8514">MPVILLVVIGAAAGYVATRLMRVNVDMPTAMVVGVIGAVLGGMAFRFLMASAGWVVMFVIALLASMGLIWVWQKYQGRR</sequence>
<dbReference type="Proteomes" id="UP000529417">
    <property type="component" value="Unassembled WGS sequence"/>
</dbReference>
<comment type="caution">
    <text evidence="2">The sequence shown here is derived from an EMBL/GenBank/DDBJ whole genome shotgun (WGS) entry which is preliminary data.</text>
</comment>
<name>A0A7Z0HYF4_9RHOB</name>
<keyword evidence="1" id="KW-0472">Membrane</keyword>
<organism evidence="2 3">
    <name type="scientific">Rhabdonatronobacter sediminivivens</name>
    <dbReference type="NCBI Taxonomy" id="2743469"/>
    <lineage>
        <taxon>Bacteria</taxon>
        <taxon>Pseudomonadati</taxon>
        <taxon>Pseudomonadota</taxon>
        <taxon>Alphaproteobacteria</taxon>
        <taxon>Rhodobacterales</taxon>
        <taxon>Paracoccaceae</taxon>
        <taxon>Rhabdonatronobacter</taxon>
    </lineage>
</organism>
<dbReference type="AlphaFoldDB" id="A0A7Z0HYF4"/>
<evidence type="ECO:0000256" key="1">
    <source>
        <dbReference type="SAM" id="Phobius"/>
    </source>
</evidence>
<keyword evidence="1" id="KW-0812">Transmembrane</keyword>
<protein>
    <submittedName>
        <fullName evidence="2">GlsB/YeaQ/YmgE family stress response membrane protein</fullName>
    </submittedName>
</protein>
<feature type="transmembrane region" description="Helical" evidence="1">
    <location>
        <begin position="52"/>
        <end position="72"/>
    </location>
</feature>
<gene>
    <name evidence="2" type="ORF">HUK65_04245</name>
</gene>
<dbReference type="RefSeq" id="WP_179904899.1">
    <property type="nucleotide sequence ID" value="NZ_JACBXS010000006.1"/>
</dbReference>
<feature type="transmembrane region" description="Helical" evidence="1">
    <location>
        <begin position="28"/>
        <end position="45"/>
    </location>
</feature>
<proteinExistence type="predicted"/>
<keyword evidence="3" id="KW-1185">Reference proteome</keyword>
<evidence type="ECO:0000313" key="3">
    <source>
        <dbReference type="Proteomes" id="UP000529417"/>
    </source>
</evidence>
<dbReference type="EMBL" id="JACBXS010000006">
    <property type="protein sequence ID" value="NYS24194.1"/>
    <property type="molecule type" value="Genomic_DNA"/>
</dbReference>